<evidence type="ECO:0000256" key="2">
    <source>
        <dbReference type="ARBA" id="ARBA00023015"/>
    </source>
</evidence>
<evidence type="ECO:0000313" key="7">
    <source>
        <dbReference type="Proteomes" id="UP000199555"/>
    </source>
</evidence>
<dbReference type="PANTHER" id="PTHR30427:SF1">
    <property type="entry name" value="TRANSCRIPTIONAL ACTIVATOR PROTEIN LYSR"/>
    <property type="match status" value="1"/>
</dbReference>
<comment type="similarity">
    <text evidence="1">Belongs to the LysR transcriptional regulatory family.</text>
</comment>
<dbReference type="InterPro" id="IPR005119">
    <property type="entry name" value="LysR_subst-bd"/>
</dbReference>
<dbReference type="PRINTS" id="PR00039">
    <property type="entry name" value="HTHLYSR"/>
</dbReference>
<proteinExistence type="inferred from homology"/>
<dbReference type="PROSITE" id="PS50931">
    <property type="entry name" value="HTH_LYSR"/>
    <property type="match status" value="1"/>
</dbReference>
<reference evidence="7" key="1">
    <citation type="submission" date="2016-10" db="EMBL/GenBank/DDBJ databases">
        <authorList>
            <person name="Varghese N."/>
            <person name="Submissions S."/>
        </authorList>
    </citation>
    <scope>NUCLEOTIDE SEQUENCE [LARGE SCALE GENOMIC DNA]</scope>
    <source>
        <strain evidence="7">CGMCC 1.7655</strain>
    </source>
</reference>
<dbReference type="GO" id="GO:0003700">
    <property type="term" value="F:DNA-binding transcription factor activity"/>
    <property type="evidence" value="ECO:0007669"/>
    <property type="project" value="InterPro"/>
</dbReference>
<dbReference type="PANTHER" id="PTHR30427">
    <property type="entry name" value="TRANSCRIPTIONAL ACTIVATOR PROTEIN LYSR"/>
    <property type="match status" value="1"/>
</dbReference>
<keyword evidence="3 6" id="KW-0238">DNA-binding</keyword>
<sequence>MRINHRQVEAFQAMMQVGSVSDAAARLGITQPAASRLLRDLEHNLRLDLFERSGNRLHPTPAAYTLFAEVERSFSGLQRIAAVADNLREKRARELRVAAMPALTNDLLPRFTGRFLKANEGLHVALYGVITPVILDWMVNNQCDLGFIESSTPTFSLRTIKIPAVPRVAVLYRGHRLAEKEVIHITDFNGEDFIALPAESVSMRRIRAVMNAHGVSIRSRAESPLSEIVCGMVASGLGVSVSDPFTARTGAHRDLVVRPLLPMIPFSFTAVLPSNDVPLPSARDYIAGVIREVLAVRDAASPQPQGKAEDV</sequence>
<dbReference type="Gene3D" id="3.40.190.290">
    <property type="match status" value="1"/>
</dbReference>
<evidence type="ECO:0000313" key="6">
    <source>
        <dbReference type="EMBL" id="SDL60082.1"/>
    </source>
</evidence>
<dbReference type="Proteomes" id="UP000199555">
    <property type="component" value="Unassembled WGS sequence"/>
</dbReference>
<evidence type="ECO:0000259" key="5">
    <source>
        <dbReference type="PROSITE" id="PS50931"/>
    </source>
</evidence>
<dbReference type="Pfam" id="PF00126">
    <property type="entry name" value="HTH_1"/>
    <property type="match status" value="1"/>
</dbReference>
<dbReference type="OrthoDB" id="7260751at2"/>
<keyword evidence="7" id="KW-1185">Reference proteome</keyword>
<keyword evidence="2" id="KW-0805">Transcription regulation</keyword>
<dbReference type="SUPFAM" id="SSF53850">
    <property type="entry name" value="Periplasmic binding protein-like II"/>
    <property type="match status" value="1"/>
</dbReference>
<evidence type="ECO:0000256" key="1">
    <source>
        <dbReference type="ARBA" id="ARBA00009437"/>
    </source>
</evidence>
<gene>
    <name evidence="6" type="ORF">SAMN04487971_11457</name>
</gene>
<dbReference type="Gene3D" id="1.10.10.10">
    <property type="entry name" value="Winged helix-like DNA-binding domain superfamily/Winged helix DNA-binding domain"/>
    <property type="match status" value="1"/>
</dbReference>
<dbReference type="SUPFAM" id="SSF46785">
    <property type="entry name" value="Winged helix' DNA-binding domain"/>
    <property type="match status" value="1"/>
</dbReference>
<dbReference type="AlphaFoldDB" id="A0A1G9LDP9"/>
<name>A0A1G9LDP9_9RHOB</name>
<feature type="domain" description="HTH lysR-type" evidence="5">
    <location>
        <begin position="1"/>
        <end position="60"/>
    </location>
</feature>
<protein>
    <submittedName>
        <fullName evidence="6">DNA-binding transcriptional regulator, LysR family</fullName>
    </submittedName>
</protein>
<evidence type="ECO:0000256" key="4">
    <source>
        <dbReference type="ARBA" id="ARBA00023163"/>
    </source>
</evidence>
<dbReference type="RefSeq" id="WP_090756881.1">
    <property type="nucleotide sequence ID" value="NZ_FNGE01000014.1"/>
</dbReference>
<organism evidence="6 7">
    <name type="scientific">Paracoccus chinensis</name>
    <dbReference type="NCBI Taxonomy" id="525640"/>
    <lineage>
        <taxon>Bacteria</taxon>
        <taxon>Pseudomonadati</taxon>
        <taxon>Pseudomonadota</taxon>
        <taxon>Alphaproteobacteria</taxon>
        <taxon>Rhodobacterales</taxon>
        <taxon>Paracoccaceae</taxon>
        <taxon>Paracoccus</taxon>
    </lineage>
</organism>
<dbReference type="GO" id="GO:0010628">
    <property type="term" value="P:positive regulation of gene expression"/>
    <property type="evidence" value="ECO:0007669"/>
    <property type="project" value="TreeGrafter"/>
</dbReference>
<dbReference type="STRING" id="525640.SAMN04487971_11457"/>
<keyword evidence="4" id="KW-0804">Transcription</keyword>
<dbReference type="EMBL" id="FNGE01000014">
    <property type="protein sequence ID" value="SDL60082.1"/>
    <property type="molecule type" value="Genomic_DNA"/>
</dbReference>
<dbReference type="InterPro" id="IPR000847">
    <property type="entry name" value="LysR_HTH_N"/>
</dbReference>
<dbReference type="GO" id="GO:0043565">
    <property type="term" value="F:sequence-specific DNA binding"/>
    <property type="evidence" value="ECO:0007669"/>
    <property type="project" value="TreeGrafter"/>
</dbReference>
<dbReference type="Pfam" id="PF03466">
    <property type="entry name" value="LysR_substrate"/>
    <property type="match status" value="1"/>
</dbReference>
<dbReference type="InterPro" id="IPR036388">
    <property type="entry name" value="WH-like_DNA-bd_sf"/>
</dbReference>
<evidence type="ECO:0000256" key="3">
    <source>
        <dbReference type="ARBA" id="ARBA00023125"/>
    </source>
</evidence>
<dbReference type="InterPro" id="IPR036390">
    <property type="entry name" value="WH_DNA-bd_sf"/>
</dbReference>
<accession>A0A1G9LDP9</accession>